<sequence length="85" mass="9365" precursor="true">MGRGLRTLAEPMLTWLSFLVLVFSSLTLMGARQGALGDGRQTAFDGERLGGATFLAKLVKRDRIEEIFINRRGPRALDPITGRFG</sequence>
<evidence type="ECO:0000256" key="1">
    <source>
        <dbReference type="SAM" id="Phobius"/>
    </source>
</evidence>
<keyword evidence="1" id="KW-1133">Transmembrane helix</keyword>
<accession>R0EN85</accession>
<evidence type="ECO:0000313" key="2">
    <source>
        <dbReference type="EMBL" id="ENZ83334.1"/>
    </source>
</evidence>
<dbReference type="PATRIC" id="fig|1292034.3.peg.631"/>
<dbReference type="RefSeq" id="WP_004615742.1">
    <property type="nucleotide sequence ID" value="NZ_APMP01000002.1"/>
</dbReference>
<name>R0EN85_CAUVI</name>
<protein>
    <submittedName>
        <fullName evidence="2">Uncharacterized protein</fullName>
    </submittedName>
</protein>
<dbReference type="Proteomes" id="UP000013063">
    <property type="component" value="Unassembled WGS sequence"/>
</dbReference>
<feature type="transmembrane region" description="Helical" evidence="1">
    <location>
        <begin position="12"/>
        <end position="31"/>
    </location>
</feature>
<organism evidence="2 3">
    <name type="scientific">Caulobacter vibrioides OR37</name>
    <dbReference type="NCBI Taxonomy" id="1292034"/>
    <lineage>
        <taxon>Bacteria</taxon>
        <taxon>Pseudomonadati</taxon>
        <taxon>Pseudomonadota</taxon>
        <taxon>Alphaproteobacteria</taxon>
        <taxon>Caulobacterales</taxon>
        <taxon>Caulobacteraceae</taxon>
        <taxon>Caulobacter</taxon>
    </lineage>
</organism>
<dbReference type="AlphaFoldDB" id="R0EN85"/>
<reference evidence="2 3" key="1">
    <citation type="journal article" date="2013" name="Genome Announc.">
        <title>Draft Genome Sequence for Caulobacter sp. Strain OR37, a Bacterium Tolerant to Heavy Metals.</title>
        <authorList>
            <person name="Utturkar S.M."/>
            <person name="Bollmann A."/>
            <person name="Brzoska R.M."/>
            <person name="Klingeman D.M."/>
            <person name="Epstein S.E."/>
            <person name="Palumbo A.V."/>
            <person name="Brown S.D."/>
        </authorList>
    </citation>
    <scope>NUCLEOTIDE SEQUENCE [LARGE SCALE GENOMIC DNA]</scope>
    <source>
        <strain evidence="2 3">OR37</strain>
    </source>
</reference>
<dbReference type="STRING" id="1292034.OR37_00633"/>
<dbReference type="EMBL" id="APMP01000002">
    <property type="protein sequence ID" value="ENZ83334.1"/>
    <property type="molecule type" value="Genomic_DNA"/>
</dbReference>
<keyword evidence="3" id="KW-1185">Reference proteome</keyword>
<comment type="caution">
    <text evidence="2">The sequence shown here is derived from an EMBL/GenBank/DDBJ whole genome shotgun (WGS) entry which is preliminary data.</text>
</comment>
<proteinExistence type="predicted"/>
<keyword evidence="1" id="KW-0472">Membrane</keyword>
<gene>
    <name evidence="2" type="ORF">OR37_00633</name>
</gene>
<evidence type="ECO:0000313" key="3">
    <source>
        <dbReference type="Proteomes" id="UP000013063"/>
    </source>
</evidence>
<keyword evidence="1" id="KW-0812">Transmembrane</keyword>